<name>A0A7G9FJ77_9FIRM</name>
<evidence type="ECO:0000313" key="3">
    <source>
        <dbReference type="Proteomes" id="UP000515819"/>
    </source>
</evidence>
<feature type="transmembrane region" description="Helical" evidence="1">
    <location>
        <begin position="21"/>
        <end position="38"/>
    </location>
</feature>
<dbReference type="EMBL" id="CP060632">
    <property type="protein sequence ID" value="QNL98608.1"/>
    <property type="molecule type" value="Genomic_DNA"/>
</dbReference>
<dbReference type="RefSeq" id="WP_021984466.1">
    <property type="nucleotide sequence ID" value="NZ_CP060632.1"/>
</dbReference>
<feature type="transmembrane region" description="Helical" evidence="1">
    <location>
        <begin position="160"/>
        <end position="180"/>
    </location>
</feature>
<keyword evidence="1" id="KW-0812">Transmembrane</keyword>
<evidence type="ECO:0000256" key="1">
    <source>
        <dbReference type="SAM" id="Phobius"/>
    </source>
</evidence>
<reference evidence="2 3" key="1">
    <citation type="submission" date="2020-08" db="EMBL/GenBank/DDBJ databases">
        <authorList>
            <person name="Liu C."/>
            <person name="Sun Q."/>
        </authorList>
    </citation>
    <scope>NUCLEOTIDE SEQUENCE [LARGE SCALE GENOMIC DNA]</scope>
    <source>
        <strain evidence="2 3">NSJ-4</strain>
    </source>
</reference>
<protein>
    <submittedName>
        <fullName evidence="2">Uncharacterized protein</fullName>
    </submittedName>
</protein>
<dbReference type="KEGG" id="wcp:H9Q76_07515"/>
<organism evidence="2 3">
    <name type="scientific">Wujia chipingensis</name>
    <dbReference type="NCBI Taxonomy" id="2763670"/>
    <lineage>
        <taxon>Bacteria</taxon>
        <taxon>Bacillati</taxon>
        <taxon>Bacillota</taxon>
        <taxon>Clostridia</taxon>
        <taxon>Lachnospirales</taxon>
        <taxon>Lachnospiraceae</taxon>
        <taxon>Wujia</taxon>
    </lineage>
</organism>
<dbReference type="AlphaFoldDB" id="A0A7G9FJ77"/>
<keyword evidence="3" id="KW-1185">Reference proteome</keyword>
<dbReference type="Proteomes" id="UP000515819">
    <property type="component" value="Chromosome"/>
</dbReference>
<keyword evidence="1" id="KW-0472">Membrane</keyword>
<sequence>MKYTNKHIKEEYKLNQIGRTIGMILLVIGILLVGFGMIQTKRKMDYVRPFELVLQEESNPANQTAYIDIIRVPEKLAENKYEGYYLVTTAEESYIVEMQPEQFVDLKQRVEENGTARVEGMTKVVIDENVKTIVSAYINHKFIAIRMTKLTYGKILKEGYFVNLDIGGILILIGISMVFIQVRAIKKYRHPLAEQIDEECNQPEALWFNDFRIYLTKSFLVSVYGGKLTALDLAKVQMIRLFETGKGSLSVITLEVTTTEQEKITVSENEWSFFTMNEEEITYLTDVFGKRNIEFVCEIQPDEEIDEDEEF</sequence>
<evidence type="ECO:0000313" key="2">
    <source>
        <dbReference type="EMBL" id="QNL98608.1"/>
    </source>
</evidence>
<keyword evidence="1" id="KW-1133">Transmembrane helix</keyword>
<accession>A0A7G9FJ77</accession>
<gene>
    <name evidence="2" type="ORF">H9Q76_07515</name>
</gene>
<proteinExistence type="predicted"/>